<dbReference type="AlphaFoldDB" id="A0A2M8QAI0"/>
<protein>
    <submittedName>
        <fullName evidence="2">Methionine synthase</fullName>
    </submittedName>
</protein>
<dbReference type="EMBL" id="PGTN01000096">
    <property type="protein sequence ID" value="PJF46784.1"/>
    <property type="molecule type" value="Genomic_DNA"/>
</dbReference>
<dbReference type="InterPro" id="IPR002629">
    <property type="entry name" value="Met_Synth_C/arc"/>
</dbReference>
<dbReference type="GO" id="GO:0003871">
    <property type="term" value="F:5-methyltetrahydropteroyltriglutamate-homocysteine S-methyltransferase activity"/>
    <property type="evidence" value="ECO:0007669"/>
    <property type="project" value="InterPro"/>
</dbReference>
<sequence>MLTYTDLPLLPTQLVGSAGVPSWIWVFRDAIAEGKVGPEDIRETLMDAVNIAIQDATEAGVDIISDGEFFRADFTWNFHERIAGLEKIPFERRLGYPGPDQLDAFRAVEPLTVPNGYGLVDEVRYIKTRTHKPFITALQSPLTQAFRIDPGKVYKDKGEVAWALVPFINKELKDAVAAGARHIQFDEPAFWTMPGGMPEFVKMYNACVEGVNATIGVHLCFGNFRGRPATSDRTYKHIAPYLEQMNVDVVHMEFANRCMWEADLWAKYGGDKILCAGVIDVKGRSLETPELVAERIRLLLRYVKPEKLWVSSDCGFSQTARWLAVEKMKAMVKGAAIVRKELMG</sequence>
<dbReference type="Pfam" id="PF01717">
    <property type="entry name" value="Meth_synt_2"/>
    <property type="match status" value="1"/>
</dbReference>
<dbReference type="PANTHER" id="PTHR43844:SF1">
    <property type="entry name" value="METHIONINE SYNTHASE"/>
    <property type="match status" value="1"/>
</dbReference>
<evidence type="ECO:0000313" key="2">
    <source>
        <dbReference type="EMBL" id="PJF46784.1"/>
    </source>
</evidence>
<dbReference type="PANTHER" id="PTHR43844">
    <property type="entry name" value="METHIONINE SYNTHASE"/>
    <property type="match status" value="1"/>
</dbReference>
<organism evidence="2 3">
    <name type="scientific">Candidatus Thermofonsia Clade 3 bacterium</name>
    <dbReference type="NCBI Taxonomy" id="2364212"/>
    <lineage>
        <taxon>Bacteria</taxon>
        <taxon>Bacillati</taxon>
        <taxon>Chloroflexota</taxon>
        <taxon>Candidatus Thermofontia</taxon>
        <taxon>Candidatus Thermofonsia Clade 3</taxon>
    </lineage>
</organism>
<name>A0A2M8QAI0_9CHLR</name>
<reference evidence="2 3" key="1">
    <citation type="submission" date="2017-11" db="EMBL/GenBank/DDBJ databases">
        <title>Evolution of Phototrophy in the Chloroflexi Phylum Driven by Horizontal Gene Transfer.</title>
        <authorList>
            <person name="Ward L.M."/>
            <person name="Hemp J."/>
            <person name="Shih P.M."/>
            <person name="Mcglynn S.E."/>
            <person name="Fischer W."/>
        </authorList>
    </citation>
    <scope>NUCLEOTIDE SEQUENCE [LARGE SCALE GENOMIC DNA]</scope>
    <source>
        <strain evidence="2">JP3_7</strain>
    </source>
</reference>
<evidence type="ECO:0000313" key="3">
    <source>
        <dbReference type="Proteomes" id="UP000230790"/>
    </source>
</evidence>
<dbReference type="InterPro" id="IPR038071">
    <property type="entry name" value="UROD/MetE-like_sf"/>
</dbReference>
<feature type="domain" description="Cobalamin-independent methionine synthase MetE C-terminal/archaeal" evidence="1">
    <location>
        <begin position="156"/>
        <end position="335"/>
    </location>
</feature>
<dbReference type="GO" id="GO:0008270">
    <property type="term" value="F:zinc ion binding"/>
    <property type="evidence" value="ECO:0007669"/>
    <property type="project" value="InterPro"/>
</dbReference>
<dbReference type="GO" id="GO:0009086">
    <property type="term" value="P:methionine biosynthetic process"/>
    <property type="evidence" value="ECO:0007669"/>
    <property type="project" value="InterPro"/>
</dbReference>
<comment type="caution">
    <text evidence="2">The sequence shown here is derived from an EMBL/GenBank/DDBJ whole genome shotgun (WGS) entry which is preliminary data.</text>
</comment>
<proteinExistence type="predicted"/>
<accession>A0A2M8QAI0</accession>
<gene>
    <name evidence="2" type="ORF">CUN48_12055</name>
</gene>
<evidence type="ECO:0000259" key="1">
    <source>
        <dbReference type="Pfam" id="PF01717"/>
    </source>
</evidence>
<dbReference type="Gene3D" id="3.20.20.210">
    <property type="match status" value="1"/>
</dbReference>
<dbReference type="SUPFAM" id="SSF51726">
    <property type="entry name" value="UROD/MetE-like"/>
    <property type="match status" value="1"/>
</dbReference>
<dbReference type="Proteomes" id="UP000230790">
    <property type="component" value="Unassembled WGS sequence"/>
</dbReference>
<dbReference type="CDD" id="cd03311">
    <property type="entry name" value="CIMS_C_terminal_like"/>
    <property type="match status" value="1"/>
</dbReference>